<evidence type="ECO:0000313" key="6">
    <source>
        <dbReference type="Proteomes" id="UP001220010"/>
    </source>
</evidence>
<dbReference type="PANTHER" id="PTHR32114">
    <property type="entry name" value="ABC TRANSPORTER ABCH.3"/>
    <property type="match status" value="1"/>
</dbReference>
<dbReference type="InterPro" id="IPR027417">
    <property type="entry name" value="P-loop_NTPase"/>
</dbReference>
<keyword evidence="6" id="KW-1185">Reference proteome</keyword>
<gene>
    <name evidence="5" type="ORF">P0O15_09890</name>
</gene>
<dbReference type="RefSeq" id="WP_316967202.1">
    <property type="nucleotide sequence ID" value="NZ_JARFPK010000042.1"/>
</dbReference>
<evidence type="ECO:0000313" key="5">
    <source>
        <dbReference type="EMBL" id="MDF0591469.1"/>
    </source>
</evidence>
<reference evidence="5 6" key="1">
    <citation type="submission" date="2023-03" db="EMBL/GenBank/DDBJ databases">
        <title>WGS of Methanotrichaceae archaeon Mx.</title>
        <authorList>
            <person name="Sorokin D.Y."/>
            <person name="Merkel A.Y."/>
        </authorList>
    </citation>
    <scope>NUCLEOTIDE SEQUENCE [LARGE SCALE GENOMIC DNA]</scope>
    <source>
        <strain evidence="5 6">Mx</strain>
    </source>
</reference>
<proteinExistence type="inferred from homology"/>
<dbReference type="Proteomes" id="UP001220010">
    <property type="component" value="Unassembled WGS sequence"/>
</dbReference>
<dbReference type="Gene3D" id="1.10.287.510">
    <property type="entry name" value="Helix hairpin bin"/>
    <property type="match status" value="1"/>
</dbReference>
<evidence type="ECO:0000256" key="1">
    <source>
        <dbReference type="ARBA" id="ARBA00023054"/>
    </source>
</evidence>
<feature type="coiled-coil region" evidence="3">
    <location>
        <begin position="319"/>
        <end position="380"/>
    </location>
</feature>
<feature type="coiled-coil region" evidence="3">
    <location>
        <begin position="840"/>
        <end position="905"/>
    </location>
</feature>
<organism evidence="5 6">
    <name type="scientific">Candidatus Methanocrinis natronophilus</name>
    <dbReference type="NCBI Taxonomy" id="3033396"/>
    <lineage>
        <taxon>Archaea</taxon>
        <taxon>Methanobacteriati</taxon>
        <taxon>Methanobacteriota</taxon>
        <taxon>Stenosarchaea group</taxon>
        <taxon>Methanomicrobia</taxon>
        <taxon>Methanotrichales</taxon>
        <taxon>Methanotrichaceae</taxon>
        <taxon>Methanocrinis</taxon>
    </lineage>
</organism>
<dbReference type="Gene3D" id="3.40.50.300">
    <property type="entry name" value="P-loop containing nucleotide triphosphate hydrolases"/>
    <property type="match status" value="2"/>
</dbReference>
<protein>
    <submittedName>
        <fullName evidence="5">SMC family ATPase</fullName>
    </submittedName>
</protein>
<feature type="domain" description="RecF/RecN/SMC N-terminal" evidence="4">
    <location>
        <begin position="3"/>
        <end position="1053"/>
    </location>
</feature>
<evidence type="ECO:0000256" key="3">
    <source>
        <dbReference type="SAM" id="Coils"/>
    </source>
</evidence>
<dbReference type="InterPro" id="IPR003395">
    <property type="entry name" value="RecF/RecN/SMC_N"/>
</dbReference>
<feature type="coiled-coil region" evidence="3">
    <location>
        <begin position="744"/>
        <end position="798"/>
    </location>
</feature>
<dbReference type="SUPFAM" id="SSF75712">
    <property type="entry name" value="Rad50 coiled-coil Zn hook"/>
    <property type="match status" value="1"/>
</dbReference>
<evidence type="ECO:0000256" key="2">
    <source>
        <dbReference type="ARBA" id="ARBA00049666"/>
    </source>
</evidence>
<sequence length="1062" mass="120708">MRLNSLSMKNFKKYRGAVRVEFQDGLTGIVGGNGSGKSSIVEAIAWALYGSRASTVRREFIKNSRAFEGEDLEVTLSLNSDGKEMTILRAMRGKNMTPEARLRIDGELVATGTREVDGRLEEILRISFADFMKTFYARQKDLDNLIRDRGSEKREYLLSLLGLDEVRDRAMEEIRSDLREAEGEIGRLEGALAEIGDVAEMISLRGQEVARAREKVAIATAKEADLAVEVEKRRRTLEVELERRRTRDRLRGEMERLTRDLEERRRAILLDEKRLSQIEEGRWQLFELEPKLARLASVRRQLEEMAPKRGRHQELMELRARAKAEMEGRSRNLKEAETRLWRLQEERRELESIRPRGEEYRRIISDLEALEAKRDRYQSLSALAGEERGREEAARKNASRAREALLGLRAAKDRMEEISAAVDRYRVLEAEISRQKNERDKRRRLSELEERSRAVSSRIDLLRAQVAALDGEIQDLGDLPKREADLQERGEEIDRRLRSIDEEIADLNLRISVSGRELAQDAEERSRIEALGEESLCPTCERPLAEQRDLLLEKYGTAASKAAERISRLEEMRGEAIARREGAARSAEELRIDQSSLTGLKARAAEILAEKRSHLSRISELLDEGEKMKAEMEALGPVDFDPERFDRLEAEAEALQDLVGEYAALAVRIEEIPKWRGELEEATRSLAASLEKVASLAEMMAELGYSEDQRMRARERISFLRGDHQRFTALEHRTGEIPDLEGVVLSAKREVEGLKKGYEEVEGEIELLGFSPATDRSLQEEAKDLQKAEALAAEIRLALAAEGEVRLHREEAEAAATRIAGEICNIEEKLSALRFSDGAYQEAEAALEGAGLRLEEARKGGSQLSIRLALAEGELERLKGEAARMEELEEKAAGWRVRVQVLETTRGLANRFMDAILVRIRREIAENAGRILREVTGKYGRISIDDDFNILVEDEGEFYPISRFSGGEIDMIAVSVRVAISEYLMRFSQNGPGYSFLILDEVFGSQDVEHRESMINMLRSLDDRFPQIFAISHIGEVQGQFENSILVVEDEDGSSRIEVEMR</sequence>
<dbReference type="SUPFAM" id="SSF52540">
    <property type="entry name" value="P-loop containing nucleoside triphosphate hydrolases"/>
    <property type="match status" value="1"/>
</dbReference>
<evidence type="ECO:0000259" key="4">
    <source>
        <dbReference type="Pfam" id="PF02463"/>
    </source>
</evidence>
<comment type="similarity">
    <text evidence="2">Belongs to the Sph1/Sph2 family.</text>
</comment>
<name>A0ABT5X9T1_9EURY</name>
<keyword evidence="1 3" id="KW-0175">Coiled coil</keyword>
<comment type="caution">
    <text evidence="5">The sequence shown here is derived from an EMBL/GenBank/DDBJ whole genome shotgun (WGS) entry which is preliminary data.</text>
</comment>
<accession>A0ABT5X9T1</accession>
<feature type="coiled-coil region" evidence="3">
    <location>
        <begin position="408"/>
        <end position="465"/>
    </location>
</feature>
<dbReference type="PANTHER" id="PTHR32114:SF2">
    <property type="entry name" value="ABC TRANSPORTER ABCH.3"/>
    <property type="match status" value="1"/>
</dbReference>
<dbReference type="EMBL" id="JARFPK010000042">
    <property type="protein sequence ID" value="MDF0591469.1"/>
    <property type="molecule type" value="Genomic_DNA"/>
</dbReference>
<dbReference type="Pfam" id="PF02463">
    <property type="entry name" value="SMC_N"/>
    <property type="match status" value="1"/>
</dbReference>